<dbReference type="Pfam" id="PF07110">
    <property type="entry name" value="EthD"/>
    <property type="match status" value="1"/>
</dbReference>
<dbReference type="SUPFAM" id="SSF54909">
    <property type="entry name" value="Dimeric alpha+beta barrel"/>
    <property type="match status" value="1"/>
</dbReference>
<accession>A0AAD9HLG4</accession>
<proteinExistence type="inferred from homology"/>
<dbReference type="AlphaFoldDB" id="A0AAD9HLG4"/>
<evidence type="ECO:0000259" key="2">
    <source>
        <dbReference type="Pfam" id="PF07110"/>
    </source>
</evidence>
<comment type="similarity">
    <text evidence="1">Belongs to the tpcK family.</text>
</comment>
<dbReference type="EMBL" id="MU842844">
    <property type="protein sequence ID" value="KAK2031043.1"/>
    <property type="molecule type" value="Genomic_DNA"/>
</dbReference>
<dbReference type="InterPro" id="IPR009799">
    <property type="entry name" value="EthD_dom"/>
</dbReference>
<organism evidence="3 4">
    <name type="scientific">Colletotrichum zoysiae</name>
    <dbReference type="NCBI Taxonomy" id="1216348"/>
    <lineage>
        <taxon>Eukaryota</taxon>
        <taxon>Fungi</taxon>
        <taxon>Dikarya</taxon>
        <taxon>Ascomycota</taxon>
        <taxon>Pezizomycotina</taxon>
        <taxon>Sordariomycetes</taxon>
        <taxon>Hypocreomycetidae</taxon>
        <taxon>Glomerellales</taxon>
        <taxon>Glomerellaceae</taxon>
        <taxon>Colletotrichum</taxon>
        <taxon>Colletotrichum graminicola species complex</taxon>
    </lineage>
</organism>
<evidence type="ECO:0000256" key="1">
    <source>
        <dbReference type="ARBA" id="ARBA00005986"/>
    </source>
</evidence>
<gene>
    <name evidence="3" type="ORF">LX32DRAFT_691941</name>
</gene>
<dbReference type="Proteomes" id="UP001232148">
    <property type="component" value="Unassembled WGS sequence"/>
</dbReference>
<evidence type="ECO:0000313" key="3">
    <source>
        <dbReference type="EMBL" id="KAK2031043.1"/>
    </source>
</evidence>
<sequence length="122" mass="13815">MFMKKLPDITDEDFHAYWANNNVQDSMANSTFASKIRQYSQYHIRPELRGQAKIPGGTLFEFDGAAEFWVETLADWESIAHDPDFVRVVSDEMLNFVLEPLHVTLGYGYLVIGKDVDAAPAA</sequence>
<reference evidence="3" key="1">
    <citation type="submission" date="2021-06" db="EMBL/GenBank/DDBJ databases">
        <title>Comparative genomics, transcriptomics and evolutionary studies reveal genomic signatures of adaptation to plant cell wall in hemibiotrophic fungi.</title>
        <authorList>
            <consortium name="DOE Joint Genome Institute"/>
            <person name="Baroncelli R."/>
            <person name="Diaz J.F."/>
            <person name="Benocci T."/>
            <person name="Peng M."/>
            <person name="Battaglia E."/>
            <person name="Haridas S."/>
            <person name="Andreopoulos W."/>
            <person name="Labutti K."/>
            <person name="Pangilinan J."/>
            <person name="Floch G.L."/>
            <person name="Makela M.R."/>
            <person name="Henrissat B."/>
            <person name="Grigoriev I.V."/>
            <person name="Crouch J.A."/>
            <person name="De Vries R.P."/>
            <person name="Sukno S.A."/>
            <person name="Thon M.R."/>
        </authorList>
    </citation>
    <scope>NUCLEOTIDE SEQUENCE</scope>
    <source>
        <strain evidence="3">MAFF235873</strain>
    </source>
</reference>
<name>A0AAD9HLG4_9PEZI</name>
<evidence type="ECO:0000313" key="4">
    <source>
        <dbReference type="Proteomes" id="UP001232148"/>
    </source>
</evidence>
<dbReference type="GO" id="GO:0016491">
    <property type="term" value="F:oxidoreductase activity"/>
    <property type="evidence" value="ECO:0007669"/>
    <property type="project" value="InterPro"/>
</dbReference>
<feature type="domain" description="EthD" evidence="2">
    <location>
        <begin position="7"/>
        <end position="97"/>
    </location>
</feature>
<protein>
    <recommendedName>
        <fullName evidence="2">EthD domain-containing protein</fullName>
    </recommendedName>
</protein>
<dbReference type="Gene3D" id="3.30.70.100">
    <property type="match status" value="1"/>
</dbReference>
<comment type="caution">
    <text evidence="3">The sequence shown here is derived from an EMBL/GenBank/DDBJ whole genome shotgun (WGS) entry which is preliminary data.</text>
</comment>
<dbReference type="InterPro" id="IPR011008">
    <property type="entry name" value="Dimeric_a/b-barrel"/>
</dbReference>
<keyword evidence="4" id="KW-1185">Reference proteome</keyword>